<reference evidence="10 11" key="1">
    <citation type="submission" date="2017-03" db="EMBL/GenBank/DDBJ databases">
        <authorList>
            <person name="Afonso C.L."/>
            <person name="Miller P.J."/>
            <person name="Scott M.A."/>
            <person name="Spackman E."/>
            <person name="Goraichik I."/>
            <person name="Dimitrov K.M."/>
            <person name="Suarez D.L."/>
            <person name="Swayne D.E."/>
        </authorList>
    </citation>
    <scope>NUCLEOTIDE SEQUENCE [LARGE SCALE GENOMIC DNA]</scope>
    <source>
        <strain evidence="10 11">CECT 8397</strain>
    </source>
</reference>
<feature type="binding site" evidence="8">
    <location>
        <position position="97"/>
    </location>
    <ligand>
        <name>GTP</name>
        <dbReference type="ChEBI" id="CHEBI:37565"/>
    </ligand>
</feature>
<dbReference type="Proteomes" id="UP000193623">
    <property type="component" value="Unassembled WGS sequence"/>
</dbReference>
<dbReference type="RefSeq" id="WP_085865183.1">
    <property type="nucleotide sequence ID" value="NZ_FWFT01000005.1"/>
</dbReference>
<evidence type="ECO:0000313" key="11">
    <source>
        <dbReference type="Proteomes" id="UP000193623"/>
    </source>
</evidence>
<dbReference type="GO" id="GO:0046872">
    <property type="term" value="F:metal ion binding"/>
    <property type="evidence" value="ECO:0007669"/>
    <property type="project" value="UniProtKB-KW"/>
</dbReference>
<keyword evidence="4 8" id="KW-0547">Nucleotide-binding</keyword>
<evidence type="ECO:0000313" key="10">
    <source>
        <dbReference type="EMBL" id="SLN53434.1"/>
    </source>
</evidence>
<feature type="domain" description="MobA-like NTP transferase" evidence="9">
    <location>
        <begin position="6"/>
        <end position="161"/>
    </location>
</feature>
<feature type="binding site" evidence="8">
    <location>
        <position position="22"/>
    </location>
    <ligand>
        <name>GTP</name>
        <dbReference type="ChEBI" id="CHEBI:37565"/>
    </ligand>
</feature>
<evidence type="ECO:0000256" key="3">
    <source>
        <dbReference type="ARBA" id="ARBA00022723"/>
    </source>
</evidence>
<keyword evidence="6 8" id="KW-0342">GTP-binding</keyword>
<dbReference type="AlphaFoldDB" id="A0A1Y5T0Z0"/>
<name>A0A1Y5T0Z0_9RHOB</name>
<feature type="binding site" evidence="8">
    <location>
        <position position="97"/>
    </location>
    <ligand>
        <name>Mg(2+)</name>
        <dbReference type="ChEBI" id="CHEBI:18420"/>
    </ligand>
</feature>
<evidence type="ECO:0000256" key="2">
    <source>
        <dbReference type="ARBA" id="ARBA00022679"/>
    </source>
</evidence>
<dbReference type="InterPro" id="IPR025877">
    <property type="entry name" value="MobA-like_NTP_Trfase"/>
</dbReference>
<evidence type="ECO:0000259" key="9">
    <source>
        <dbReference type="Pfam" id="PF12804"/>
    </source>
</evidence>
<dbReference type="NCBIfam" id="TIGR02665">
    <property type="entry name" value="molyb_mobA"/>
    <property type="match status" value="1"/>
</dbReference>
<dbReference type="OrthoDB" id="9788394at2"/>
<dbReference type="GO" id="GO:1902758">
    <property type="term" value="P:bis(molybdopterin guanine dinucleotide)molybdenum biosynthetic process"/>
    <property type="evidence" value="ECO:0007669"/>
    <property type="project" value="TreeGrafter"/>
</dbReference>
<evidence type="ECO:0000256" key="4">
    <source>
        <dbReference type="ARBA" id="ARBA00022741"/>
    </source>
</evidence>
<comment type="domain">
    <text evidence="8">The N-terminal domain determines nucleotide recognition and specific binding, while the C-terminal domain determines the specific binding to the target protein.</text>
</comment>
<dbReference type="EC" id="2.7.7.77" evidence="8"/>
<comment type="cofactor">
    <cofactor evidence="8">
        <name>Mg(2+)</name>
        <dbReference type="ChEBI" id="CHEBI:18420"/>
    </cofactor>
</comment>
<dbReference type="GO" id="GO:0061603">
    <property type="term" value="F:molybdenum cofactor guanylyltransferase activity"/>
    <property type="evidence" value="ECO:0007669"/>
    <property type="project" value="UniProtKB-EC"/>
</dbReference>
<dbReference type="GO" id="GO:0005525">
    <property type="term" value="F:GTP binding"/>
    <property type="evidence" value="ECO:0007669"/>
    <property type="project" value="UniProtKB-UniRule"/>
</dbReference>
<comment type="subunit">
    <text evidence="8">Monomer.</text>
</comment>
<proteinExistence type="inferred from homology"/>
<evidence type="ECO:0000256" key="5">
    <source>
        <dbReference type="ARBA" id="ARBA00022842"/>
    </source>
</evidence>
<evidence type="ECO:0000256" key="8">
    <source>
        <dbReference type="HAMAP-Rule" id="MF_00316"/>
    </source>
</evidence>
<dbReference type="Pfam" id="PF12804">
    <property type="entry name" value="NTP_transf_3"/>
    <property type="match status" value="1"/>
</dbReference>
<dbReference type="PANTHER" id="PTHR19136">
    <property type="entry name" value="MOLYBDENUM COFACTOR GUANYLYLTRANSFERASE"/>
    <property type="match status" value="1"/>
</dbReference>
<comment type="similarity">
    <text evidence="8">Belongs to the MobA family.</text>
</comment>
<evidence type="ECO:0000256" key="1">
    <source>
        <dbReference type="ARBA" id="ARBA00022490"/>
    </source>
</evidence>
<evidence type="ECO:0000256" key="6">
    <source>
        <dbReference type="ARBA" id="ARBA00023134"/>
    </source>
</evidence>
<feature type="binding site" evidence="8">
    <location>
        <position position="64"/>
    </location>
    <ligand>
        <name>GTP</name>
        <dbReference type="ChEBI" id="CHEBI:37565"/>
    </ligand>
</feature>
<feature type="binding site" evidence="8">
    <location>
        <begin position="9"/>
        <end position="11"/>
    </location>
    <ligand>
        <name>GTP</name>
        <dbReference type="ChEBI" id="CHEBI:37565"/>
    </ligand>
</feature>
<comment type="function">
    <text evidence="8">Transfers a GMP moiety from GTP to Mo-molybdopterin (Mo-MPT) cofactor (Moco or molybdenum cofactor) to form Mo-molybdopterin guanine dinucleotide (Mo-MGD) cofactor.</text>
</comment>
<evidence type="ECO:0000256" key="7">
    <source>
        <dbReference type="ARBA" id="ARBA00023150"/>
    </source>
</evidence>
<protein>
    <recommendedName>
        <fullName evidence="8">Molybdenum cofactor guanylyltransferase</fullName>
        <shortName evidence="8">MoCo guanylyltransferase</shortName>
        <ecNumber evidence="8">2.7.7.77</ecNumber>
    </recommendedName>
    <alternativeName>
        <fullName evidence="8">GTP:molybdopterin guanylyltransferase</fullName>
    </alternativeName>
    <alternativeName>
        <fullName evidence="8">Mo-MPT guanylyltransferase</fullName>
    </alternativeName>
    <alternativeName>
        <fullName evidence="8">Molybdopterin guanylyltransferase</fullName>
    </alternativeName>
    <alternativeName>
        <fullName evidence="8">Molybdopterin-guanine dinucleotide synthase</fullName>
        <shortName evidence="8">MGD synthase</shortName>
    </alternativeName>
</protein>
<sequence length="193" mass="20186">MDKPLGLILAGGLARRMGGQPKADVILGGERLLDRCAARLSPQVDDILVNANTPVETSYPVISDSLPSYLGPLAGVLSGLQAAAERGASHIVSVAVDTPFFPCDLVPQLQLAALDSTDGFAVAATPDGVQGAFALWPVTLAPTLQTWLTGGNRKVRDFTSHHGAAIALFPATTPNAFFNINTPDDLTEAARWT</sequence>
<keyword evidence="7 8" id="KW-0501">Molybdenum cofactor biosynthesis</keyword>
<dbReference type="EMBL" id="FWFT01000005">
    <property type="protein sequence ID" value="SLN53434.1"/>
    <property type="molecule type" value="Genomic_DNA"/>
</dbReference>
<keyword evidence="1 8" id="KW-0963">Cytoplasm</keyword>
<dbReference type="InterPro" id="IPR029044">
    <property type="entry name" value="Nucleotide-diphossugar_trans"/>
</dbReference>
<comment type="subcellular location">
    <subcellularLocation>
        <location evidence="8">Cytoplasm</location>
    </subcellularLocation>
</comment>
<dbReference type="CDD" id="cd02503">
    <property type="entry name" value="MobA"/>
    <property type="match status" value="1"/>
</dbReference>
<dbReference type="Gene3D" id="3.90.550.10">
    <property type="entry name" value="Spore Coat Polysaccharide Biosynthesis Protein SpsA, Chain A"/>
    <property type="match status" value="1"/>
</dbReference>
<dbReference type="InterPro" id="IPR013482">
    <property type="entry name" value="Molybde_CF_guanTrfase"/>
</dbReference>
<keyword evidence="2 8" id="KW-0808">Transferase</keyword>
<dbReference type="GO" id="GO:0005737">
    <property type="term" value="C:cytoplasm"/>
    <property type="evidence" value="ECO:0007669"/>
    <property type="project" value="UniProtKB-SubCell"/>
</dbReference>
<keyword evidence="11" id="KW-1185">Reference proteome</keyword>
<dbReference type="HAMAP" id="MF_00316">
    <property type="entry name" value="MobA"/>
    <property type="match status" value="1"/>
</dbReference>
<comment type="catalytic activity">
    <reaction evidence="8">
        <text>Mo-molybdopterin + GTP + H(+) = Mo-molybdopterin guanine dinucleotide + diphosphate</text>
        <dbReference type="Rhea" id="RHEA:34243"/>
        <dbReference type="ChEBI" id="CHEBI:15378"/>
        <dbReference type="ChEBI" id="CHEBI:33019"/>
        <dbReference type="ChEBI" id="CHEBI:37565"/>
        <dbReference type="ChEBI" id="CHEBI:71302"/>
        <dbReference type="ChEBI" id="CHEBI:71310"/>
        <dbReference type="EC" id="2.7.7.77"/>
    </reaction>
</comment>
<keyword evidence="5 8" id="KW-0460">Magnesium</keyword>
<feature type="binding site" evidence="8">
    <location>
        <position position="50"/>
    </location>
    <ligand>
        <name>GTP</name>
        <dbReference type="ChEBI" id="CHEBI:37565"/>
    </ligand>
</feature>
<organism evidence="10 11">
    <name type="scientific">Pseudooctadecabacter jejudonensis</name>
    <dbReference type="NCBI Taxonomy" id="1391910"/>
    <lineage>
        <taxon>Bacteria</taxon>
        <taxon>Pseudomonadati</taxon>
        <taxon>Pseudomonadota</taxon>
        <taxon>Alphaproteobacteria</taxon>
        <taxon>Rhodobacterales</taxon>
        <taxon>Paracoccaceae</taxon>
        <taxon>Pseudooctadecabacter</taxon>
    </lineage>
</organism>
<keyword evidence="3 8" id="KW-0479">Metal-binding</keyword>
<gene>
    <name evidence="8 10" type="primary">mobA</name>
    <name evidence="10" type="ORF">PSJ8397_02778</name>
</gene>
<dbReference type="PANTHER" id="PTHR19136:SF81">
    <property type="entry name" value="MOLYBDENUM COFACTOR GUANYLYLTRANSFERASE"/>
    <property type="match status" value="1"/>
</dbReference>
<keyword evidence="10" id="KW-0548">Nucleotidyltransferase</keyword>
<accession>A0A1Y5T0Z0</accession>
<dbReference type="SUPFAM" id="SSF53448">
    <property type="entry name" value="Nucleotide-diphospho-sugar transferases"/>
    <property type="match status" value="1"/>
</dbReference>